<dbReference type="Pfam" id="PF05433">
    <property type="entry name" value="Rick_17kDa_Anti"/>
    <property type="match status" value="1"/>
</dbReference>
<dbReference type="InterPro" id="IPR008816">
    <property type="entry name" value="Gly_zipper_2TM_dom"/>
</dbReference>
<keyword evidence="5" id="KW-1185">Reference proteome</keyword>
<dbReference type="EMBL" id="JBBUTG010000006">
    <property type="protein sequence ID" value="MEK8031796.1"/>
    <property type="molecule type" value="Genomic_DNA"/>
</dbReference>
<evidence type="ECO:0000313" key="5">
    <source>
        <dbReference type="Proteomes" id="UP001371218"/>
    </source>
</evidence>
<reference evidence="4 5" key="1">
    <citation type="submission" date="2024-04" db="EMBL/GenBank/DDBJ databases">
        <title>Novel species of the genus Ideonella isolated from streams.</title>
        <authorList>
            <person name="Lu H."/>
        </authorList>
    </citation>
    <scope>NUCLEOTIDE SEQUENCE [LARGE SCALE GENOMIC DNA]</scope>
    <source>
        <strain evidence="4 5">DXS29W</strain>
    </source>
</reference>
<dbReference type="RefSeq" id="WP_341426179.1">
    <property type="nucleotide sequence ID" value="NZ_JBBUTG010000006.1"/>
</dbReference>
<accession>A0ABU9BPB1</accession>
<dbReference type="Proteomes" id="UP001371218">
    <property type="component" value="Unassembled WGS sequence"/>
</dbReference>
<feature type="domain" description="Glycine zipper 2TM" evidence="3">
    <location>
        <begin position="63"/>
        <end position="104"/>
    </location>
</feature>
<sequence length="230" mass="22823">MKRSLLSAATLAAAVAAVSSLTGCVTASPDVVHPYHAQRMSRVQEATILTMRPVTVDGQQSGAGAVTGGVVGGIAGSSIGGYRDGAVGGVIGAVAGAVIGNAIERDATREQAWEIIVQMRNGEQRSVVQGKGAEALAPGDRVLLVTTGGRTRVTRAPANMPEHQATAPRLPPPIASPARPADATSAATVPPASTAPSATAASPYPSNSPAAAMPPASGASAPIFTPRAPN</sequence>
<feature type="region of interest" description="Disordered" evidence="1">
    <location>
        <begin position="154"/>
        <end position="230"/>
    </location>
</feature>
<feature type="chain" id="PRO_5046827777" evidence="2">
    <location>
        <begin position="28"/>
        <end position="230"/>
    </location>
</feature>
<dbReference type="PROSITE" id="PS51257">
    <property type="entry name" value="PROKAR_LIPOPROTEIN"/>
    <property type="match status" value="1"/>
</dbReference>
<evidence type="ECO:0000259" key="3">
    <source>
        <dbReference type="Pfam" id="PF05433"/>
    </source>
</evidence>
<gene>
    <name evidence="4" type="ORF">AACH06_13295</name>
</gene>
<evidence type="ECO:0000313" key="4">
    <source>
        <dbReference type="EMBL" id="MEK8031796.1"/>
    </source>
</evidence>
<organism evidence="4 5">
    <name type="scientific">Ideonella lacteola</name>
    <dbReference type="NCBI Taxonomy" id="2984193"/>
    <lineage>
        <taxon>Bacteria</taxon>
        <taxon>Pseudomonadati</taxon>
        <taxon>Pseudomonadota</taxon>
        <taxon>Betaproteobacteria</taxon>
        <taxon>Burkholderiales</taxon>
        <taxon>Sphaerotilaceae</taxon>
        <taxon>Ideonella</taxon>
    </lineage>
</organism>
<evidence type="ECO:0000256" key="1">
    <source>
        <dbReference type="SAM" id="MobiDB-lite"/>
    </source>
</evidence>
<keyword evidence="2" id="KW-0732">Signal</keyword>
<feature type="signal peptide" evidence="2">
    <location>
        <begin position="1"/>
        <end position="27"/>
    </location>
</feature>
<feature type="compositionally biased region" description="Low complexity" evidence="1">
    <location>
        <begin position="180"/>
        <end position="222"/>
    </location>
</feature>
<evidence type="ECO:0000256" key="2">
    <source>
        <dbReference type="SAM" id="SignalP"/>
    </source>
</evidence>
<proteinExistence type="predicted"/>
<comment type="caution">
    <text evidence="4">The sequence shown here is derived from an EMBL/GenBank/DDBJ whole genome shotgun (WGS) entry which is preliminary data.</text>
</comment>
<protein>
    <submittedName>
        <fullName evidence="4">Glycine zipper 2TM domain-containing protein</fullName>
    </submittedName>
</protein>
<name>A0ABU9BPB1_9BURK</name>